<dbReference type="Pfam" id="PF07989">
    <property type="entry name" value="Cnn_1N"/>
    <property type="match status" value="1"/>
</dbReference>
<evidence type="ECO:0000313" key="7">
    <source>
        <dbReference type="RefSeq" id="XP_018007531.1"/>
    </source>
</evidence>
<feature type="coiled-coil region" evidence="3">
    <location>
        <begin position="445"/>
        <end position="692"/>
    </location>
</feature>
<keyword evidence="6" id="KW-1185">Reference proteome</keyword>
<gene>
    <name evidence="7" type="primary">LOC108665304</name>
</gene>
<name>A0A8B7N122_HYAAZ</name>
<feature type="compositionally biased region" description="Polar residues" evidence="4">
    <location>
        <begin position="1053"/>
        <end position="1102"/>
    </location>
</feature>
<dbReference type="GeneID" id="108665304"/>
<feature type="coiled-coil region" evidence="3">
    <location>
        <begin position="1211"/>
        <end position="1238"/>
    </location>
</feature>
<feature type="coiled-coil region" evidence="3">
    <location>
        <begin position="2038"/>
        <end position="2086"/>
    </location>
</feature>
<feature type="compositionally biased region" description="Polar residues" evidence="4">
    <location>
        <begin position="1915"/>
        <end position="1925"/>
    </location>
</feature>
<dbReference type="PANTHER" id="PTHR46501:SF6">
    <property type="entry name" value="SI:CH73-95L15.5"/>
    <property type="match status" value="1"/>
</dbReference>
<feature type="region of interest" description="Disordered" evidence="4">
    <location>
        <begin position="1971"/>
        <end position="2004"/>
    </location>
</feature>
<feature type="domain" description="Centrosomin N-terminal motif 1" evidence="5">
    <location>
        <begin position="1"/>
        <end position="71"/>
    </location>
</feature>
<dbReference type="GO" id="GO:0090063">
    <property type="term" value="P:positive regulation of microtubule nucleation"/>
    <property type="evidence" value="ECO:0007669"/>
    <property type="project" value="TreeGrafter"/>
</dbReference>
<protein>
    <submittedName>
        <fullName evidence="7">LOW QUALITY PROTEIN: uncharacterized protein LOC108665304</fullName>
    </submittedName>
</protein>
<sequence>MKEYDQHLARLNKENFALKLRVYFLEEKQGISGQGAPALNKANIELKVENESLKRQLYDKQQLLSQASSAITQLEEDCKLQMQQLLQDNERAVQNLQRLLQEKEHVLEQLQHTVASQQQMVSEYSVRCSELESALRRHSAPALPELTQLCDLAFPDTSLADDASSWGADGSKNIRFSIDSERIENTSSNPKTAAPPASPDQSRTKSSSDTTHAPDACTLDTNPAVTVNTSNITNNNINNTLPATSNNLQQLQQQHQKGYSEHHHYHHSPTNNKDATKKDLLCLDNTLSPLAQQQPLIPNSNSVLAAMLPPVSLQGVFSLNSSDSGKSAAAETQYLQQQVSSLQTRVQQLQQELQQRDQTAAALRQDLENLRRELMLKTNEVVEREQRVDALQQEASEHIRQMEVKDAEITSLHRDLNRVEPEISIKVQEIEERDRIIEEKTGQIEQELENSLAESLERVLHLQQDYDKSCTAISGFATELSNRDKEIANLRRDLKKKDRKIKDLVAELKETLDMLGKAKWEAETADRGEDSIKEMVEEEHERLWAEMEQKKQQLAALSAELKRAEDSLREQAEELSSNRQALKLKEEAERQRLSDLSALKEQLSQRQQLLEENKKCIDALEAELNSTKKTLCEKQQQLDALSSKRDNLNMDSEIEELKVKLKECEAEKDCKINVLEKELKLLKNDIARLQTQLLLSAKQHTENVKSDGTSVVRENGQPTSVQVTITSAQPSHVVPHKPFGADAAPRVGIEENCSPTVVCNFSEQIKELREALKSQPLPATPYRNYDGIVSKYRRECNRLRHRLTESSNACDLLRGRLEELAEFLEQLLEVEDHGIIDLSKLTGITRTTLHKSLNDSRALSQTLSQSLLEDLSAFDSSLEEDIEGETLCDASNCYESVEVSRYLNLPDRSLRTSSIAERLSTSEAIPLLPDIELRTRRIDDILVQMTGMNDDLTKREKELSEKLLVYTTTIAELQHKLAVASNSSNISTLRSSEDVAPRMSLEVACQTLLAMAPRQSVSSLPDLSASYLSSDSLSNGKMAPLIEENVRPDEINTENNPQTEPHTCDEPTSNQEPIVTTNLLSPHSGLVRSSGTSDKGSPTKSVNEIRNVVASPSESEAWSEPDRNVSLARIGLETSGLAATLDRSRSRHSRAAFGTVHSSESDTEELLLPPDSITTVHSSCVMPLVGPHCGTLMPGSAIKPSPKRRSDACEVRRLTAKLRTLEHLNETLKAELNIYQSLSLQLSPSSDPQQSDCQPPRTQAVTTTTSEQPDVVSSSDTPSSGLCATYGNASVKKPRRLFSGTEDNIVMAAPLLQEIRCLRSKLEESISNNDQLRDQLEAAVLSCSRMHEDPSQLAHITAALLNAQETLQLTRDKLSFAQRCEQVQSDRCSVAERRADEEAKIVNELRAQLKESQMTLNSATAQLELCDLKHSKEVEEWRGKCLAAETKLREASSGHEEREARLQERLSEVTKAFEESESRLREQHRAVSKMYACVQEAAHLPDISNLHSALQTSETQVLKATRDRLVLLGEKSKLQAELLSAQSQTSRLQDSLCEGSLTITLSLSEQLQQVQSTVRNLQSKCSHLLSLNTQLSKEKAQLQDKLAGYVAVEKLSNKSDITLESVAKETPRKHSGDGAGESRLGSLAVHQLQKNHALLQDDYSVLQKDYSHLQKLYNEINESEQEACLKLRSTEDALVKTQVQLRLIKEQWEEKLTQMQQECSLKLSEAQQELSLLRQENAKELYSMQQKFLQECSDKLRNAEHKWQEAEKQLQDRLRSSEQKLHQLQQQCHSKEDYMKLEGRLQEALQQLLAAEKTSIKLRSELQVLKTKQDAFNRHREGHKWDENKENLLETVVTLSPTSHRNSLSRSFLSITAAQSALSSRERQHQRVLGASSAMTSPLRHLRFSDPNLVLSGVATNTGPLSPSLTDLLERPDDDTASRRSESPDLGLGSSDNGQMSSLERVICHVSNHDSKKYDHLPESSQKLSSLEWNKTRSPKGASASSSDISAMPLELPIDVVISDRHSLPPVASGQLCAVQSHSSLASTNETLSRQVQALQERLQSSNARLTEALEQLNEANARKQSVERAICRQLTKTHQVLRRAKGNLEARNESTSRAAADRHSSLN</sequence>
<feature type="region of interest" description="Disordered" evidence="4">
    <location>
        <begin position="1243"/>
        <end position="1279"/>
    </location>
</feature>
<keyword evidence="3" id="KW-0175">Coiled coil</keyword>
<evidence type="ECO:0000259" key="5">
    <source>
        <dbReference type="Pfam" id="PF07989"/>
    </source>
</evidence>
<dbReference type="GO" id="GO:1903358">
    <property type="term" value="P:regulation of Golgi organization"/>
    <property type="evidence" value="ECO:0007669"/>
    <property type="project" value="TreeGrafter"/>
</dbReference>
<evidence type="ECO:0000256" key="4">
    <source>
        <dbReference type="SAM" id="MobiDB-lite"/>
    </source>
</evidence>
<feature type="compositionally biased region" description="Polar residues" evidence="4">
    <location>
        <begin position="199"/>
        <end position="211"/>
    </location>
</feature>
<reference evidence="7" key="1">
    <citation type="submission" date="2025-08" db="UniProtKB">
        <authorList>
            <consortium name="RefSeq"/>
        </authorList>
    </citation>
    <scope>IDENTIFICATION</scope>
</reference>
<feature type="region of interest" description="Disordered" evidence="4">
    <location>
        <begin position="182"/>
        <end position="222"/>
    </location>
</feature>
<dbReference type="GO" id="GO:0005794">
    <property type="term" value="C:Golgi apparatus"/>
    <property type="evidence" value="ECO:0007669"/>
    <property type="project" value="TreeGrafter"/>
</dbReference>
<dbReference type="GO" id="GO:0060090">
    <property type="term" value="F:molecular adaptor activity"/>
    <property type="evidence" value="ECO:0007669"/>
    <property type="project" value="TreeGrafter"/>
</dbReference>
<dbReference type="InterPro" id="IPR012943">
    <property type="entry name" value="Cnn_1N"/>
</dbReference>
<dbReference type="Proteomes" id="UP000694843">
    <property type="component" value="Unplaced"/>
</dbReference>
<feature type="compositionally biased region" description="Polar residues" evidence="4">
    <location>
        <begin position="1257"/>
        <end position="1268"/>
    </location>
</feature>
<dbReference type="GO" id="GO:0005813">
    <property type="term" value="C:centrosome"/>
    <property type="evidence" value="ECO:0007669"/>
    <property type="project" value="TreeGrafter"/>
</dbReference>
<evidence type="ECO:0000256" key="1">
    <source>
        <dbReference type="ARBA" id="ARBA00004496"/>
    </source>
</evidence>
<evidence type="ECO:0000313" key="6">
    <source>
        <dbReference type="Proteomes" id="UP000694843"/>
    </source>
</evidence>
<feature type="region of interest" description="Disordered" evidence="4">
    <location>
        <begin position="1915"/>
        <end position="1957"/>
    </location>
</feature>
<feature type="compositionally biased region" description="Basic and acidic residues" evidence="4">
    <location>
        <begin position="2103"/>
        <end position="2124"/>
    </location>
</feature>
<evidence type="ECO:0000256" key="2">
    <source>
        <dbReference type="ARBA" id="ARBA00022490"/>
    </source>
</evidence>
<dbReference type="GO" id="GO:0007098">
    <property type="term" value="P:centrosome cycle"/>
    <property type="evidence" value="ECO:0007669"/>
    <property type="project" value="TreeGrafter"/>
</dbReference>
<dbReference type="InterPro" id="IPR052593">
    <property type="entry name" value="MT-associated_AKAP9-binding"/>
</dbReference>
<evidence type="ECO:0000256" key="3">
    <source>
        <dbReference type="SAM" id="Coils"/>
    </source>
</evidence>
<dbReference type="OrthoDB" id="10255000at2759"/>
<feature type="compositionally biased region" description="Basic and acidic residues" evidence="4">
    <location>
        <begin position="1928"/>
        <end position="1943"/>
    </location>
</feature>
<organism evidence="6 7">
    <name type="scientific">Hyalella azteca</name>
    <name type="common">Amphipod</name>
    <dbReference type="NCBI Taxonomy" id="294128"/>
    <lineage>
        <taxon>Eukaryota</taxon>
        <taxon>Metazoa</taxon>
        <taxon>Ecdysozoa</taxon>
        <taxon>Arthropoda</taxon>
        <taxon>Crustacea</taxon>
        <taxon>Multicrustacea</taxon>
        <taxon>Malacostraca</taxon>
        <taxon>Eumalacostraca</taxon>
        <taxon>Peracarida</taxon>
        <taxon>Amphipoda</taxon>
        <taxon>Senticaudata</taxon>
        <taxon>Talitrida</taxon>
        <taxon>Talitroidea</taxon>
        <taxon>Hyalellidae</taxon>
        <taxon>Hyalella</taxon>
    </lineage>
</organism>
<dbReference type="OMA" id="WKIRERE"/>
<feature type="coiled-coil region" evidence="3">
    <location>
        <begin position="79"/>
        <end position="120"/>
    </location>
</feature>
<feature type="region of interest" description="Disordered" evidence="4">
    <location>
        <begin position="249"/>
        <end position="273"/>
    </location>
</feature>
<dbReference type="PANTHER" id="PTHR46501">
    <property type="entry name" value="MYOMEGALIN"/>
    <property type="match status" value="1"/>
</dbReference>
<dbReference type="KEGG" id="hazt:108665304"/>
<comment type="subcellular location">
    <subcellularLocation>
        <location evidence="1">Cytoplasm</location>
    </subcellularLocation>
</comment>
<proteinExistence type="predicted"/>
<feature type="compositionally biased region" description="Polar residues" evidence="4">
    <location>
        <begin position="1979"/>
        <end position="1989"/>
    </location>
</feature>
<feature type="coiled-coil region" evidence="3">
    <location>
        <begin position="332"/>
        <end position="408"/>
    </location>
</feature>
<feature type="compositionally biased region" description="Low complexity" evidence="4">
    <location>
        <begin position="1269"/>
        <end position="1279"/>
    </location>
</feature>
<feature type="region of interest" description="Disordered" evidence="4">
    <location>
        <begin position="2102"/>
        <end position="2124"/>
    </location>
</feature>
<feature type="coiled-coil region" evidence="3">
    <location>
        <begin position="1698"/>
        <end position="1821"/>
    </location>
</feature>
<accession>A0A8B7N122</accession>
<keyword evidence="2" id="KW-0963">Cytoplasm</keyword>
<feature type="region of interest" description="Disordered" evidence="4">
    <location>
        <begin position="1047"/>
        <end position="1102"/>
    </location>
</feature>
<dbReference type="RefSeq" id="XP_018007531.1">
    <property type="nucleotide sequence ID" value="XM_018152042.2"/>
</dbReference>
<feature type="compositionally biased region" description="Low complexity" evidence="4">
    <location>
        <begin position="1243"/>
        <end position="1256"/>
    </location>
</feature>